<accession>A0ABS8E2Q9</accession>
<name>A0ABS8E2Q9_9ACTN</name>
<reference evidence="2 3" key="1">
    <citation type="submission" date="2021-08" db="EMBL/GenBank/DDBJ databases">
        <title>Genomic Architecture of Streptomyces flavotricini NGL1 and Streptomyces erythrochromogenes HMS4 With Differential Plant Beneficial attributes and laccase production capabilities.</title>
        <authorList>
            <person name="Salwan R."/>
            <person name="Kaur R."/>
            <person name="Sharma V."/>
        </authorList>
    </citation>
    <scope>NUCLEOTIDE SEQUENCE [LARGE SCALE GENOMIC DNA]</scope>
    <source>
        <strain evidence="2 3">NGL1</strain>
    </source>
</reference>
<evidence type="ECO:0000313" key="3">
    <source>
        <dbReference type="Proteomes" id="UP001520654"/>
    </source>
</evidence>
<evidence type="ECO:0000313" key="2">
    <source>
        <dbReference type="EMBL" id="MCC0095209.1"/>
    </source>
</evidence>
<comment type="caution">
    <text evidence="2">The sequence shown here is derived from an EMBL/GenBank/DDBJ whole genome shotgun (WGS) entry which is preliminary data.</text>
</comment>
<keyword evidence="3" id="KW-1185">Reference proteome</keyword>
<dbReference type="Proteomes" id="UP001520654">
    <property type="component" value="Unassembled WGS sequence"/>
</dbReference>
<gene>
    <name evidence="2" type="ORF">K7B10_10510</name>
</gene>
<dbReference type="EMBL" id="JAINUL010000001">
    <property type="protein sequence ID" value="MCC0095209.1"/>
    <property type="molecule type" value="Genomic_DNA"/>
</dbReference>
<organism evidence="2 3">
    <name type="scientific">Streptomyces flavotricini</name>
    <dbReference type="NCBI Taxonomy" id="66888"/>
    <lineage>
        <taxon>Bacteria</taxon>
        <taxon>Bacillati</taxon>
        <taxon>Actinomycetota</taxon>
        <taxon>Actinomycetes</taxon>
        <taxon>Kitasatosporales</taxon>
        <taxon>Streptomycetaceae</taxon>
        <taxon>Streptomyces</taxon>
    </lineage>
</organism>
<dbReference type="SUPFAM" id="SSF52540">
    <property type="entry name" value="P-loop containing nucleoside triphosphate hydrolases"/>
    <property type="match status" value="1"/>
</dbReference>
<evidence type="ECO:0000256" key="1">
    <source>
        <dbReference type="SAM" id="MobiDB-lite"/>
    </source>
</evidence>
<feature type="region of interest" description="Disordered" evidence="1">
    <location>
        <begin position="1"/>
        <end position="27"/>
    </location>
</feature>
<sequence>MTVPAQHNPYGVRVPKKRQALRNAESPPRVDYPLVPWSETSHCEQWVDVDHAKAQVDTFRKWLERLPDVVDSGVNYGSLVVVTGPIGMGKTTLIHRCVHEAQKHIERMDPDPPLNQVVAMTAGYDNIGDVISLDDNGRFATVPAINAGIVKQVVTELRTKLAHVDTGISKWPPGEAFEAISELLEQQDALLFVIVPHIAWKDPGVRSEFLLTCLKHARSRIVLFVEISHGATARAKEVVKEVGRHPAVTHLELGHLKGEDRVAFGQAARSGHPDPDATLLTGWEPADVRELRLVYHAAAEHQIRAGEPVRITARELSHHAERLRREARENLLGALAHDFPPDDS</sequence>
<protein>
    <submittedName>
        <fullName evidence="2">Uncharacterized protein</fullName>
    </submittedName>
</protein>
<proteinExistence type="predicted"/>
<dbReference type="RefSeq" id="WP_229335877.1">
    <property type="nucleotide sequence ID" value="NZ_JAINUL010000001.1"/>
</dbReference>
<dbReference type="InterPro" id="IPR027417">
    <property type="entry name" value="P-loop_NTPase"/>
</dbReference>